<dbReference type="HOGENOM" id="CLU_058336_4_2_9"/>
<dbReference type="eggNOG" id="COG1611">
    <property type="taxonomic scope" value="Bacteria"/>
</dbReference>
<dbReference type="InterPro" id="IPR031100">
    <property type="entry name" value="LOG_fam"/>
</dbReference>
<evidence type="ECO:0000313" key="4">
    <source>
        <dbReference type="Proteomes" id="UP000002939"/>
    </source>
</evidence>
<gene>
    <name evidence="3" type="ORF">HMPREF0446_00181</name>
</gene>
<dbReference type="PANTHER" id="PTHR31223:SF70">
    <property type="entry name" value="LOG FAMILY PROTEIN YJL055W"/>
    <property type="match status" value="1"/>
</dbReference>
<comment type="caution">
    <text evidence="3">The sequence shown here is derived from an EMBL/GenBank/DDBJ whole genome shotgun (WGS) entry which is preliminary data.</text>
</comment>
<dbReference type="EMBL" id="ACRF02000015">
    <property type="protein sequence ID" value="EEW93299.1"/>
    <property type="molecule type" value="Genomic_DNA"/>
</dbReference>
<dbReference type="GO" id="GO:0009691">
    <property type="term" value="P:cytokinin biosynthetic process"/>
    <property type="evidence" value="ECO:0007669"/>
    <property type="project" value="UniProtKB-UniRule"/>
</dbReference>
<dbReference type="AlphaFoldDB" id="D0BJP6"/>
<keyword evidence="4" id="KW-1185">Reference proteome</keyword>
<evidence type="ECO:0000256" key="2">
    <source>
        <dbReference type="RuleBase" id="RU363015"/>
    </source>
</evidence>
<keyword evidence="2" id="KW-0203">Cytokinin biosynthesis</keyword>
<reference evidence="3" key="1">
    <citation type="submission" date="2009-09" db="EMBL/GenBank/DDBJ databases">
        <authorList>
            <consortium name="The Broad Institute Genome Sequencing Platform"/>
            <person name="Ward D."/>
            <person name="Feldgarden M."/>
            <person name="Earl A."/>
            <person name="Young S.K."/>
            <person name="Zeng Q."/>
            <person name="Koehrsen M."/>
            <person name="Alvarado L."/>
            <person name="Berlin A."/>
            <person name="Bochicchio J."/>
            <person name="Borenstein D."/>
            <person name="Chapman S.B."/>
            <person name="Chen Z."/>
            <person name="Engels R."/>
            <person name="Freedman E."/>
            <person name="Gellesch M."/>
            <person name="Goldberg J."/>
            <person name="Griggs A."/>
            <person name="Gujja S."/>
            <person name="Heilman E."/>
            <person name="Heiman D."/>
            <person name="Hepburn T."/>
            <person name="Howarth C."/>
            <person name="Jen D."/>
            <person name="Larson L."/>
            <person name="Lewis B."/>
            <person name="Mehta T."/>
            <person name="Park D."/>
            <person name="Pearson M."/>
            <person name="Roberts A."/>
            <person name="Saif S."/>
            <person name="Shea T."/>
            <person name="Shenoy N."/>
            <person name="Sisk P."/>
            <person name="Stolte C."/>
            <person name="Sykes S."/>
            <person name="Thomson T."/>
            <person name="Walk T."/>
            <person name="White J."/>
            <person name="Yandava C."/>
            <person name="Sibley C.D."/>
            <person name="Field T.R."/>
            <person name="Grinwis M."/>
            <person name="Eshaghurshan C.S."/>
            <person name="Surette M.G."/>
            <person name="Haas B."/>
            <person name="Nusbaum C."/>
            <person name="Birren B."/>
        </authorList>
    </citation>
    <scope>NUCLEOTIDE SEQUENCE [LARGE SCALE GENOMIC DNA]</scope>
    <source>
        <strain evidence="3">ATCC 700633</strain>
    </source>
</reference>
<comment type="similarity">
    <text evidence="1 2">Belongs to the LOG family.</text>
</comment>
<name>D0BJP6_9LACT</name>
<dbReference type="InterPro" id="IPR005269">
    <property type="entry name" value="LOG"/>
</dbReference>
<organism evidence="3 4">
    <name type="scientific">Granulicatella elegans ATCC 700633</name>
    <dbReference type="NCBI Taxonomy" id="626369"/>
    <lineage>
        <taxon>Bacteria</taxon>
        <taxon>Bacillati</taxon>
        <taxon>Bacillota</taxon>
        <taxon>Bacilli</taxon>
        <taxon>Lactobacillales</taxon>
        <taxon>Carnobacteriaceae</taxon>
        <taxon>Granulicatella</taxon>
    </lineage>
</organism>
<protein>
    <recommendedName>
        <fullName evidence="2">Cytokinin riboside 5'-monophosphate phosphoribohydrolase</fullName>
        <ecNumber evidence="2">3.2.2.n1</ecNumber>
    </recommendedName>
</protein>
<dbReference type="NCBIfam" id="TIGR00730">
    <property type="entry name" value="Rossman fold protein, TIGR00730 family"/>
    <property type="match status" value="1"/>
</dbReference>
<reference evidence="3" key="2">
    <citation type="submission" date="2011-10" db="EMBL/GenBank/DDBJ databases">
        <title>The Genome Sequence of Granulicatella elegans ATCC 700633.</title>
        <authorList>
            <consortium name="The Broad Institute Genome Sequencing Platform"/>
            <consortium name="The Broad Institute Genome Sequencing Center for Infectious Disease"/>
            <person name="Earl A."/>
            <person name="Ward D."/>
            <person name="Feldgarden M."/>
            <person name="Gevers D."/>
            <person name="Sibley C.D."/>
            <person name="Field T.R."/>
            <person name="Grinwis M."/>
            <person name="Eshaghurshan C.S."/>
            <person name="Surette M.G."/>
            <person name="Young S.K."/>
            <person name="Zeng Q."/>
            <person name="Gargeya S."/>
            <person name="Fitzgerald M."/>
            <person name="Haas B."/>
            <person name="Abouelleil A."/>
            <person name="Alvarado L."/>
            <person name="Arachchi H.M."/>
            <person name="Berlin A."/>
            <person name="Brown A."/>
            <person name="Chapman S.B."/>
            <person name="Chen Z."/>
            <person name="Dunbar C."/>
            <person name="Freedman E."/>
            <person name="Gearin G."/>
            <person name="Goldberg J."/>
            <person name="Griggs A."/>
            <person name="Gujja S."/>
            <person name="Heiman D."/>
            <person name="Howarth C."/>
            <person name="Larson L."/>
            <person name="Lui A."/>
            <person name="MacDonald P.J.P."/>
            <person name="Montmayeur A."/>
            <person name="Murphy C."/>
            <person name="Neiman D."/>
            <person name="Pearson M."/>
            <person name="Priest M."/>
            <person name="Roberts A."/>
            <person name="Saif S."/>
            <person name="Shea T."/>
            <person name="Shenoy N."/>
            <person name="Sisk P."/>
            <person name="Stolte C."/>
            <person name="Sykes S."/>
            <person name="Wortman J."/>
            <person name="Nusbaum C."/>
            <person name="Birren B."/>
        </authorList>
    </citation>
    <scope>NUCLEOTIDE SEQUENCE [LARGE SCALE GENOMIC DNA]</scope>
    <source>
        <strain evidence="3">ATCC 700633</strain>
    </source>
</reference>
<evidence type="ECO:0000313" key="3">
    <source>
        <dbReference type="EMBL" id="EEW93299.1"/>
    </source>
</evidence>
<dbReference type="GO" id="GO:0016799">
    <property type="term" value="F:hydrolase activity, hydrolyzing N-glycosyl compounds"/>
    <property type="evidence" value="ECO:0007669"/>
    <property type="project" value="TreeGrafter"/>
</dbReference>
<dbReference type="EC" id="3.2.2.n1" evidence="2"/>
<dbReference type="SUPFAM" id="SSF102405">
    <property type="entry name" value="MCP/YpsA-like"/>
    <property type="match status" value="1"/>
</dbReference>
<dbReference type="PANTHER" id="PTHR31223">
    <property type="entry name" value="LOG FAMILY PROTEIN YJL055W"/>
    <property type="match status" value="1"/>
</dbReference>
<dbReference type="GO" id="GO:0005829">
    <property type="term" value="C:cytosol"/>
    <property type="evidence" value="ECO:0007669"/>
    <property type="project" value="TreeGrafter"/>
</dbReference>
<proteinExistence type="inferred from homology"/>
<dbReference type="Proteomes" id="UP000002939">
    <property type="component" value="Unassembled WGS sequence"/>
</dbReference>
<dbReference type="STRING" id="626369.HMPREF0446_00181"/>
<keyword evidence="2" id="KW-0378">Hydrolase</keyword>
<dbReference type="RefSeq" id="WP_006702456.1">
    <property type="nucleotide sequence ID" value="NZ_KI391971.1"/>
</dbReference>
<dbReference type="OrthoDB" id="9801098at2"/>
<sequence>MNIAVYCAASQSNDSTFDERTEELGNWIAKNNHTLVYGGGNTGLMGVVATSVIESAGEVIGVMPQFLVDREIAKKDITRLHIVETMSERKNKMIELSEVYIALPGGPGTLEEIAEAVSWVRVGQTNGICIFYNMEGYYDHLEAFFNHMVTTNLLSKEDRNQIYFVKSLEEIEKLIKNYEKR</sequence>
<dbReference type="Gene3D" id="3.40.50.450">
    <property type="match status" value="1"/>
</dbReference>
<evidence type="ECO:0000256" key="1">
    <source>
        <dbReference type="ARBA" id="ARBA00006763"/>
    </source>
</evidence>
<dbReference type="Pfam" id="PF03641">
    <property type="entry name" value="Lysine_decarbox"/>
    <property type="match status" value="1"/>
</dbReference>
<accession>D0BJP6</accession>